<dbReference type="RefSeq" id="WP_275032202.1">
    <property type="nucleotide sequence ID" value="NZ_CP118615.1"/>
</dbReference>
<gene>
    <name evidence="1" type="ORF">PVK37_03275</name>
</gene>
<keyword evidence="2" id="KW-1185">Reference proteome</keyword>
<sequence>MSARRVGGAVVRRCGAVAVVTADAVGIMGTSLGLLAGLITMAEAGGLTQSAGGVGVAGMGVALLRLNGFLRDLGGTFGPGSGTRPVGYGFTERVVSWAGTLLPPASRHRYVAEWHGLAHDALHEPGAPWHRPLTEAFQYVRAAVVLAVVLRTAGRTNR</sequence>
<reference evidence="1 2" key="1">
    <citation type="submission" date="2023-02" db="EMBL/GenBank/DDBJ databases">
        <authorList>
            <person name="Mo P."/>
        </authorList>
    </citation>
    <scope>NUCLEOTIDE SEQUENCE [LARGE SCALE GENOMIC DNA]</scope>
    <source>
        <strain evidence="1 2">HUAS 3</strain>
    </source>
</reference>
<evidence type="ECO:0000313" key="2">
    <source>
        <dbReference type="Proteomes" id="UP001219605"/>
    </source>
</evidence>
<dbReference type="EMBL" id="CP118615">
    <property type="protein sequence ID" value="WDZ85493.1"/>
    <property type="molecule type" value="Genomic_DNA"/>
</dbReference>
<evidence type="ECO:0000313" key="1">
    <source>
        <dbReference type="EMBL" id="WDZ85493.1"/>
    </source>
</evidence>
<proteinExistence type="predicted"/>
<protein>
    <submittedName>
        <fullName evidence="1">Uncharacterized protein</fullName>
    </submittedName>
</protein>
<name>A0ABY7ZTZ2_9ACTN</name>
<accession>A0ABY7ZTZ2</accession>
<dbReference type="Proteomes" id="UP001219605">
    <property type="component" value="Chromosome"/>
</dbReference>
<organism evidence="1 2">
    <name type="scientific">Micromonospora cathayae</name>
    <dbReference type="NCBI Taxonomy" id="3028804"/>
    <lineage>
        <taxon>Bacteria</taxon>
        <taxon>Bacillati</taxon>
        <taxon>Actinomycetota</taxon>
        <taxon>Actinomycetes</taxon>
        <taxon>Micromonosporales</taxon>
        <taxon>Micromonosporaceae</taxon>
        <taxon>Micromonospora</taxon>
    </lineage>
</organism>